<evidence type="ECO:0000256" key="1">
    <source>
        <dbReference type="SAM" id="Phobius"/>
    </source>
</evidence>
<dbReference type="InterPro" id="IPR050229">
    <property type="entry name" value="GlpE_sulfurtransferase"/>
</dbReference>
<evidence type="ECO:0000313" key="4">
    <source>
        <dbReference type="Proteomes" id="UP000622890"/>
    </source>
</evidence>
<reference evidence="3" key="1">
    <citation type="submission" date="2021-01" db="EMBL/GenBank/DDBJ databases">
        <title>Genome sequence of strain Noviherbaspirillum sp. DKR-6.</title>
        <authorList>
            <person name="Chaudhary D.K."/>
        </authorList>
    </citation>
    <scope>NUCLEOTIDE SEQUENCE</scope>
    <source>
        <strain evidence="3">DKR-6</strain>
    </source>
</reference>
<dbReference type="InterPro" id="IPR001763">
    <property type="entry name" value="Rhodanese-like_dom"/>
</dbReference>
<comment type="caution">
    <text evidence="3">The sequence shown here is derived from an EMBL/GenBank/DDBJ whole genome shotgun (WGS) entry which is preliminary data.</text>
</comment>
<dbReference type="SMART" id="SM00450">
    <property type="entry name" value="RHOD"/>
    <property type="match status" value="1"/>
</dbReference>
<organism evidence="3 4">
    <name type="scientific">Noviherbaspirillum pedocola</name>
    <dbReference type="NCBI Taxonomy" id="2801341"/>
    <lineage>
        <taxon>Bacteria</taxon>
        <taxon>Pseudomonadati</taxon>
        <taxon>Pseudomonadota</taxon>
        <taxon>Betaproteobacteria</taxon>
        <taxon>Burkholderiales</taxon>
        <taxon>Oxalobacteraceae</taxon>
        <taxon>Noviherbaspirillum</taxon>
    </lineage>
</organism>
<protein>
    <submittedName>
        <fullName evidence="3">Rhodanese-like domain-containing protein</fullName>
    </submittedName>
</protein>
<dbReference type="PANTHER" id="PTHR43031">
    <property type="entry name" value="FAD-DEPENDENT OXIDOREDUCTASE"/>
    <property type="match status" value="1"/>
</dbReference>
<keyword evidence="1" id="KW-0472">Membrane</keyword>
<dbReference type="Pfam" id="PF00581">
    <property type="entry name" value="Rhodanese"/>
    <property type="match status" value="1"/>
</dbReference>
<dbReference type="Proteomes" id="UP000622890">
    <property type="component" value="Unassembled WGS sequence"/>
</dbReference>
<accession>A0A934W7J3</accession>
<dbReference type="AlphaFoldDB" id="A0A934W7J3"/>
<dbReference type="PANTHER" id="PTHR43031:SF18">
    <property type="entry name" value="RHODANESE-RELATED SULFURTRANSFERASES"/>
    <property type="match status" value="1"/>
</dbReference>
<dbReference type="EMBL" id="JAEPBG010000007">
    <property type="protein sequence ID" value="MBK4736450.1"/>
    <property type="molecule type" value="Genomic_DNA"/>
</dbReference>
<dbReference type="PROSITE" id="PS50206">
    <property type="entry name" value="RHODANESE_3"/>
    <property type="match status" value="1"/>
</dbReference>
<dbReference type="Gene3D" id="3.40.250.10">
    <property type="entry name" value="Rhodanese-like domain"/>
    <property type="match status" value="1"/>
</dbReference>
<gene>
    <name evidence="3" type="ORF">JJB74_17645</name>
</gene>
<evidence type="ECO:0000259" key="2">
    <source>
        <dbReference type="PROSITE" id="PS50206"/>
    </source>
</evidence>
<keyword evidence="1" id="KW-0812">Transmembrane</keyword>
<dbReference type="SUPFAM" id="SSF52821">
    <property type="entry name" value="Rhodanese/Cell cycle control phosphatase"/>
    <property type="match status" value="1"/>
</dbReference>
<keyword evidence="4" id="KW-1185">Reference proteome</keyword>
<proteinExistence type="predicted"/>
<name>A0A934W7J3_9BURK</name>
<feature type="domain" description="Rhodanese" evidence="2">
    <location>
        <begin position="43"/>
        <end position="133"/>
    </location>
</feature>
<dbReference type="CDD" id="cd00158">
    <property type="entry name" value="RHOD"/>
    <property type="match status" value="1"/>
</dbReference>
<dbReference type="RefSeq" id="WP_200593901.1">
    <property type="nucleotide sequence ID" value="NZ_JAEPBG010000007.1"/>
</dbReference>
<sequence>MQFLIHNSWLILLALISGGMLLIPTLQRGGARLTILQATQLVNQNKGVFVDVRSAQDYAAGHIRDARNIPLPELKARSSELDKFKSKTVIVVCSSGSQSASAVGQLKSAGFGEVYRLEGGLAAWQAQGLPTVK</sequence>
<keyword evidence="1" id="KW-1133">Transmembrane helix</keyword>
<feature type="transmembrane region" description="Helical" evidence="1">
    <location>
        <begin position="6"/>
        <end position="26"/>
    </location>
</feature>
<dbReference type="InterPro" id="IPR036873">
    <property type="entry name" value="Rhodanese-like_dom_sf"/>
</dbReference>
<evidence type="ECO:0000313" key="3">
    <source>
        <dbReference type="EMBL" id="MBK4736450.1"/>
    </source>
</evidence>